<dbReference type="AlphaFoldDB" id="A0A2K3LLX4"/>
<dbReference type="Proteomes" id="UP000236291">
    <property type="component" value="Unassembled WGS sequence"/>
</dbReference>
<name>A0A2K3LLX4_TRIPR</name>
<evidence type="ECO:0000313" key="1">
    <source>
        <dbReference type="EMBL" id="PNX79536.1"/>
    </source>
</evidence>
<organism evidence="1 2">
    <name type="scientific">Trifolium pratense</name>
    <name type="common">Red clover</name>
    <dbReference type="NCBI Taxonomy" id="57577"/>
    <lineage>
        <taxon>Eukaryota</taxon>
        <taxon>Viridiplantae</taxon>
        <taxon>Streptophyta</taxon>
        <taxon>Embryophyta</taxon>
        <taxon>Tracheophyta</taxon>
        <taxon>Spermatophyta</taxon>
        <taxon>Magnoliopsida</taxon>
        <taxon>eudicotyledons</taxon>
        <taxon>Gunneridae</taxon>
        <taxon>Pentapetalae</taxon>
        <taxon>rosids</taxon>
        <taxon>fabids</taxon>
        <taxon>Fabales</taxon>
        <taxon>Fabaceae</taxon>
        <taxon>Papilionoideae</taxon>
        <taxon>50 kb inversion clade</taxon>
        <taxon>NPAAA clade</taxon>
        <taxon>Hologalegina</taxon>
        <taxon>IRL clade</taxon>
        <taxon>Trifolieae</taxon>
        <taxon>Trifolium</taxon>
    </lineage>
</organism>
<comment type="caution">
    <text evidence="1">The sequence shown here is derived from an EMBL/GenBank/DDBJ whole genome shotgun (WGS) entry which is preliminary data.</text>
</comment>
<dbReference type="EMBL" id="ASHM01036155">
    <property type="protein sequence ID" value="PNX79536.1"/>
    <property type="molecule type" value="Genomic_DNA"/>
</dbReference>
<sequence>MATTREHLLPQDVITEILLRLPVKSLLSFRIMLFDSYPPNILSIDIHSSLNDHDHSADDASLNLDDFLSYPADDASLRFSPLCFTNCGDIVGIFAHGGLVKFDDKGEQLEYRSFPDRHIGRYEMVVYTESLLSLPGGTEEA</sequence>
<accession>A0A2K3LLX4</accession>
<evidence type="ECO:0000313" key="2">
    <source>
        <dbReference type="Proteomes" id="UP000236291"/>
    </source>
</evidence>
<gene>
    <name evidence="1" type="ORF">L195_g035522</name>
</gene>
<reference evidence="1 2" key="2">
    <citation type="journal article" date="2017" name="Front. Plant Sci.">
        <title>Gene Classification and Mining of Molecular Markers Useful in Red Clover (Trifolium pratense) Breeding.</title>
        <authorList>
            <person name="Istvanek J."/>
            <person name="Dluhosova J."/>
            <person name="Dluhos P."/>
            <person name="Patkova L."/>
            <person name="Nedelnik J."/>
            <person name="Repkova J."/>
        </authorList>
    </citation>
    <scope>NUCLEOTIDE SEQUENCE [LARGE SCALE GENOMIC DNA]</scope>
    <source>
        <strain evidence="2">cv. Tatra</strain>
        <tissue evidence="1">Young leaves</tissue>
    </source>
</reference>
<reference evidence="1 2" key="1">
    <citation type="journal article" date="2014" name="Am. J. Bot.">
        <title>Genome assembly and annotation for red clover (Trifolium pratense; Fabaceae).</title>
        <authorList>
            <person name="Istvanek J."/>
            <person name="Jaros M."/>
            <person name="Krenek A."/>
            <person name="Repkova J."/>
        </authorList>
    </citation>
    <scope>NUCLEOTIDE SEQUENCE [LARGE SCALE GENOMIC DNA]</scope>
    <source>
        <strain evidence="2">cv. Tatra</strain>
        <tissue evidence="1">Young leaves</tissue>
    </source>
</reference>
<protein>
    <submittedName>
        <fullName evidence="1">F-box-like protein</fullName>
    </submittedName>
</protein>
<proteinExistence type="predicted"/>